<evidence type="ECO:0000256" key="7">
    <source>
        <dbReference type="PIRNR" id="PIRNR000077"/>
    </source>
</evidence>
<evidence type="ECO:0000256" key="6">
    <source>
        <dbReference type="NCBIfam" id="TIGR01068"/>
    </source>
</evidence>
<dbReference type="FunFam" id="3.40.30.10:FF:000001">
    <property type="entry name" value="Thioredoxin"/>
    <property type="match status" value="1"/>
</dbReference>
<evidence type="ECO:0000313" key="12">
    <source>
        <dbReference type="Proteomes" id="UP000198670"/>
    </source>
</evidence>
<evidence type="ECO:0000256" key="5">
    <source>
        <dbReference type="ARBA" id="ARBA00023284"/>
    </source>
</evidence>
<dbReference type="PIRSF" id="PIRSF000077">
    <property type="entry name" value="Thioredoxin"/>
    <property type="match status" value="1"/>
</dbReference>
<dbReference type="InterPro" id="IPR005746">
    <property type="entry name" value="Thioredoxin"/>
</dbReference>
<keyword evidence="2" id="KW-0813">Transport</keyword>
<evidence type="ECO:0000256" key="9">
    <source>
        <dbReference type="PIRSR" id="PIRSR000077-4"/>
    </source>
</evidence>
<feature type="disulfide bond" description="Redox-active" evidence="9">
    <location>
        <begin position="29"/>
        <end position="32"/>
    </location>
</feature>
<dbReference type="SUPFAM" id="SSF52833">
    <property type="entry name" value="Thioredoxin-like"/>
    <property type="match status" value="1"/>
</dbReference>
<feature type="site" description="Contributes to redox potential value" evidence="8">
    <location>
        <position position="31"/>
    </location>
</feature>
<dbReference type="InterPro" id="IPR017937">
    <property type="entry name" value="Thioredoxin_CS"/>
</dbReference>
<comment type="similarity">
    <text evidence="1 7">Belongs to the thioredoxin family.</text>
</comment>
<evidence type="ECO:0000256" key="8">
    <source>
        <dbReference type="PIRSR" id="PIRSR000077-1"/>
    </source>
</evidence>
<evidence type="ECO:0000256" key="2">
    <source>
        <dbReference type="ARBA" id="ARBA00022448"/>
    </source>
</evidence>
<keyword evidence="4 9" id="KW-1015">Disulfide bond</keyword>
<evidence type="ECO:0000313" key="11">
    <source>
        <dbReference type="EMBL" id="SFJ93386.1"/>
    </source>
</evidence>
<dbReference type="EMBL" id="FOQO01000016">
    <property type="protein sequence ID" value="SFJ93386.1"/>
    <property type="molecule type" value="Genomic_DNA"/>
</dbReference>
<name>A0A1I3VG89_9SPHI</name>
<evidence type="ECO:0000256" key="3">
    <source>
        <dbReference type="ARBA" id="ARBA00022982"/>
    </source>
</evidence>
<feature type="active site" description="Nucleophile" evidence="8">
    <location>
        <position position="29"/>
    </location>
</feature>
<dbReference type="InterPro" id="IPR036249">
    <property type="entry name" value="Thioredoxin-like_sf"/>
</dbReference>
<dbReference type="Pfam" id="PF00085">
    <property type="entry name" value="Thioredoxin"/>
    <property type="match status" value="1"/>
</dbReference>
<dbReference type="AlphaFoldDB" id="A0A1I3VG89"/>
<accession>A0A1I3VG89</accession>
<evidence type="ECO:0000256" key="4">
    <source>
        <dbReference type="ARBA" id="ARBA00023157"/>
    </source>
</evidence>
<gene>
    <name evidence="11" type="ORF">SAMN05444682_11673</name>
</gene>
<dbReference type="NCBIfam" id="TIGR01068">
    <property type="entry name" value="thioredoxin"/>
    <property type="match status" value="1"/>
</dbReference>
<feature type="domain" description="Thioredoxin" evidence="10">
    <location>
        <begin position="1"/>
        <end position="105"/>
    </location>
</feature>
<protein>
    <recommendedName>
        <fullName evidence="6 7">Thioredoxin</fullName>
    </recommendedName>
</protein>
<dbReference type="RefSeq" id="WP_090632389.1">
    <property type="nucleotide sequence ID" value="NZ_FOQO01000016.1"/>
</dbReference>
<dbReference type="PANTHER" id="PTHR45663:SF11">
    <property type="entry name" value="GEO12009P1"/>
    <property type="match status" value="1"/>
</dbReference>
<dbReference type="GO" id="GO:0005737">
    <property type="term" value="C:cytoplasm"/>
    <property type="evidence" value="ECO:0007669"/>
    <property type="project" value="TreeGrafter"/>
</dbReference>
<dbReference type="PRINTS" id="PR00421">
    <property type="entry name" value="THIOREDOXIN"/>
</dbReference>
<feature type="site" description="Deprotonates C-terminal active site Cys" evidence="8">
    <location>
        <position position="23"/>
    </location>
</feature>
<dbReference type="CDD" id="cd02947">
    <property type="entry name" value="TRX_family"/>
    <property type="match status" value="1"/>
</dbReference>
<dbReference type="PROSITE" id="PS00194">
    <property type="entry name" value="THIOREDOXIN_1"/>
    <property type="match status" value="1"/>
</dbReference>
<dbReference type="Gene3D" id="3.40.30.10">
    <property type="entry name" value="Glutaredoxin"/>
    <property type="match status" value="1"/>
</dbReference>
<dbReference type="OrthoDB" id="9790390at2"/>
<dbReference type="Proteomes" id="UP000198670">
    <property type="component" value="Unassembled WGS sequence"/>
</dbReference>
<evidence type="ECO:0000259" key="10">
    <source>
        <dbReference type="PROSITE" id="PS51352"/>
    </source>
</evidence>
<keyword evidence="5 9" id="KW-0676">Redox-active center</keyword>
<keyword evidence="3" id="KW-0249">Electron transport</keyword>
<reference evidence="11 12" key="1">
    <citation type="submission" date="2016-10" db="EMBL/GenBank/DDBJ databases">
        <authorList>
            <person name="de Groot N.N."/>
        </authorList>
    </citation>
    <scope>NUCLEOTIDE SEQUENCE [LARGE SCALE GENOMIC DNA]</scope>
    <source>
        <strain evidence="11 12">RK1</strain>
    </source>
</reference>
<organism evidence="11 12">
    <name type="scientific">Parapedobacter indicus</name>
    <dbReference type="NCBI Taxonomy" id="1477437"/>
    <lineage>
        <taxon>Bacteria</taxon>
        <taxon>Pseudomonadati</taxon>
        <taxon>Bacteroidota</taxon>
        <taxon>Sphingobacteriia</taxon>
        <taxon>Sphingobacteriales</taxon>
        <taxon>Sphingobacteriaceae</taxon>
        <taxon>Parapedobacter</taxon>
    </lineage>
</organism>
<dbReference type="GO" id="GO:0015035">
    <property type="term" value="F:protein-disulfide reductase activity"/>
    <property type="evidence" value="ECO:0007669"/>
    <property type="project" value="UniProtKB-UniRule"/>
</dbReference>
<dbReference type="InterPro" id="IPR013766">
    <property type="entry name" value="Thioredoxin_domain"/>
</dbReference>
<proteinExistence type="inferred from homology"/>
<feature type="active site" description="Nucleophile" evidence="8">
    <location>
        <position position="32"/>
    </location>
</feature>
<sequence>MRKIENTLEFEEAIQKGKIVIADFYADWCGPCQVQLPILEDLSKDLGGRVDIIKINVDQQQELAQRFGVRSIPTLVFFKNQNTVETSVGLLSKVELQKRISALEMVNTQ</sequence>
<evidence type="ECO:0000256" key="1">
    <source>
        <dbReference type="ARBA" id="ARBA00008987"/>
    </source>
</evidence>
<dbReference type="PANTHER" id="PTHR45663">
    <property type="entry name" value="GEO12009P1"/>
    <property type="match status" value="1"/>
</dbReference>
<dbReference type="PROSITE" id="PS51352">
    <property type="entry name" value="THIOREDOXIN_2"/>
    <property type="match status" value="1"/>
</dbReference>
<keyword evidence="12" id="KW-1185">Reference proteome</keyword>
<dbReference type="STRING" id="1477437.SAMN05444682_11673"/>
<feature type="site" description="Contributes to redox potential value" evidence="8">
    <location>
        <position position="30"/>
    </location>
</feature>